<dbReference type="STRING" id="2163413.A0A4P6XJA5"/>
<dbReference type="InterPro" id="IPR010259">
    <property type="entry name" value="S8pro/Inhibitor_I9"/>
</dbReference>
<evidence type="ECO:0000256" key="5">
    <source>
        <dbReference type="PROSITE-ProRule" id="PRU01240"/>
    </source>
</evidence>
<keyword evidence="2 5" id="KW-0645">Protease</keyword>
<evidence type="ECO:0000256" key="8">
    <source>
        <dbReference type="SAM" id="SignalP"/>
    </source>
</evidence>
<keyword evidence="3 5" id="KW-0378">Hydrolase</keyword>
<dbReference type="Pfam" id="PF05922">
    <property type="entry name" value="Inhibitor_I9"/>
    <property type="match status" value="1"/>
</dbReference>
<evidence type="ECO:0000256" key="6">
    <source>
        <dbReference type="RuleBase" id="RU003355"/>
    </source>
</evidence>
<dbReference type="PANTHER" id="PTHR43806">
    <property type="entry name" value="PEPTIDASE S8"/>
    <property type="match status" value="1"/>
</dbReference>
<dbReference type="InterPro" id="IPR037045">
    <property type="entry name" value="S8pro/Inhibitor_I9_sf"/>
</dbReference>
<proteinExistence type="inferred from homology"/>
<dbReference type="GO" id="GO:0006508">
    <property type="term" value="P:proteolysis"/>
    <property type="evidence" value="ECO:0007669"/>
    <property type="project" value="UniProtKB-KW"/>
</dbReference>
<keyword evidence="4 5" id="KW-0720">Serine protease</keyword>
<keyword evidence="12" id="KW-1185">Reference proteome</keyword>
<sequence length="472" mass="49920">MKLAAVLPLLAACANALLIPYLNDLKADSELIFSLPEANALAENSAHDQGSPPAAPVNPASVSGGGNLVPQRYIVVLKGGYQDSEYEAHNQWVSAQFSTFMRRDIVDDLRDATQEFMHSALDFINFHSFKGYAGYLPPALLDLLRANPIVDFIEQDSIMHINEVDVQSDAPWGLARVSQRELSHPAATKYLYDDQGGKGVTAYVIDTGIKVTHPDFEGRAVWGDAVAFPKVRVDAHGHGSHVAGTIGGKTYGIAKNVDLVAVGVMNLLGSGTTSDIIKGLEFAVNDHLAKVSAKQKGYKGATVNMSIGGGASDALDLAVNAATNAGVHVAVAAGNENQDACGVSPARANGPITVGATDNADQKAEFSNWGKCVDIQAPGVDITSVGIWLDTQTMSGTSMATPHVTGLLSYLLSLQPEVDSEFSADKLVTPSELKRRFIKFGTQRVISGLDAASPNVLAYNGAGEDLSKFWSL</sequence>
<dbReference type="AlphaFoldDB" id="A0A4P6XJA5"/>
<dbReference type="PROSITE" id="PS00137">
    <property type="entry name" value="SUBTILASE_HIS"/>
    <property type="match status" value="1"/>
</dbReference>
<organism evidence="11 12">
    <name type="scientific">Metschnikowia aff. pulcherrima</name>
    <dbReference type="NCBI Taxonomy" id="2163413"/>
    <lineage>
        <taxon>Eukaryota</taxon>
        <taxon>Fungi</taxon>
        <taxon>Dikarya</taxon>
        <taxon>Ascomycota</taxon>
        <taxon>Saccharomycotina</taxon>
        <taxon>Pichiomycetes</taxon>
        <taxon>Metschnikowiaceae</taxon>
        <taxon>Metschnikowia</taxon>
    </lineage>
</organism>
<dbReference type="GO" id="GO:0004252">
    <property type="term" value="F:serine-type endopeptidase activity"/>
    <property type="evidence" value="ECO:0007669"/>
    <property type="project" value="UniProtKB-UniRule"/>
</dbReference>
<accession>A0A4P6XJA5</accession>
<feature type="active site" description="Charge relay system" evidence="5">
    <location>
        <position position="398"/>
    </location>
</feature>
<dbReference type="InterPro" id="IPR034193">
    <property type="entry name" value="PCSK9_ProteinaseK-like"/>
</dbReference>
<dbReference type="InterPro" id="IPR000209">
    <property type="entry name" value="Peptidase_S8/S53_dom"/>
</dbReference>
<keyword evidence="8" id="KW-0732">Signal</keyword>
<evidence type="ECO:0000259" key="10">
    <source>
        <dbReference type="Pfam" id="PF05922"/>
    </source>
</evidence>
<dbReference type="PANTHER" id="PTHR43806:SF11">
    <property type="entry name" value="CEREVISIN-RELATED"/>
    <property type="match status" value="1"/>
</dbReference>
<dbReference type="InterPro" id="IPR036852">
    <property type="entry name" value="Peptidase_S8/S53_dom_sf"/>
</dbReference>
<feature type="active site" description="Charge relay system" evidence="5">
    <location>
        <position position="238"/>
    </location>
</feature>
<evidence type="ECO:0000256" key="3">
    <source>
        <dbReference type="ARBA" id="ARBA00022801"/>
    </source>
</evidence>
<dbReference type="InterPro" id="IPR015500">
    <property type="entry name" value="Peptidase_S8_subtilisin-rel"/>
</dbReference>
<dbReference type="PROSITE" id="PS51892">
    <property type="entry name" value="SUBTILASE"/>
    <property type="match status" value="1"/>
</dbReference>
<dbReference type="InterPro" id="IPR023827">
    <property type="entry name" value="Peptidase_S8_Asp-AS"/>
</dbReference>
<dbReference type="SUPFAM" id="SSF52743">
    <property type="entry name" value="Subtilisin-like"/>
    <property type="match status" value="1"/>
</dbReference>
<evidence type="ECO:0000313" key="11">
    <source>
        <dbReference type="EMBL" id="QBM87260.1"/>
    </source>
</evidence>
<gene>
    <name evidence="11" type="primary">MPUL0B04600</name>
    <name evidence="11" type="ORF">METSCH_B04600</name>
</gene>
<dbReference type="CDD" id="cd04077">
    <property type="entry name" value="Peptidases_S8_PCSK9_ProteinaseK_like"/>
    <property type="match status" value="1"/>
</dbReference>
<dbReference type="EMBL" id="CP034457">
    <property type="protein sequence ID" value="QBM87260.1"/>
    <property type="molecule type" value="Genomic_DNA"/>
</dbReference>
<dbReference type="PROSITE" id="PS00136">
    <property type="entry name" value="SUBTILASE_ASP"/>
    <property type="match status" value="1"/>
</dbReference>
<dbReference type="Gene3D" id="3.30.70.80">
    <property type="entry name" value="Peptidase S8 propeptide/proteinase inhibitor I9"/>
    <property type="match status" value="1"/>
</dbReference>
<evidence type="ECO:0000256" key="1">
    <source>
        <dbReference type="ARBA" id="ARBA00011073"/>
    </source>
</evidence>
<dbReference type="FunFam" id="3.40.50.200:FF:000007">
    <property type="entry name" value="Subtilisin-like serine protease"/>
    <property type="match status" value="1"/>
</dbReference>
<evidence type="ECO:0000256" key="2">
    <source>
        <dbReference type="ARBA" id="ARBA00022670"/>
    </source>
</evidence>
<feature type="chain" id="PRO_5020712510" evidence="8">
    <location>
        <begin position="17"/>
        <end position="472"/>
    </location>
</feature>
<comment type="similarity">
    <text evidence="1 5 6">Belongs to the peptidase S8 family.</text>
</comment>
<feature type="active site" description="Charge relay system" evidence="5">
    <location>
        <position position="206"/>
    </location>
</feature>
<evidence type="ECO:0000259" key="9">
    <source>
        <dbReference type="Pfam" id="PF00082"/>
    </source>
</evidence>
<dbReference type="Proteomes" id="UP000292447">
    <property type="component" value="Chromosome II"/>
</dbReference>
<dbReference type="InterPro" id="IPR022398">
    <property type="entry name" value="Peptidase_S8_His-AS"/>
</dbReference>
<feature type="domain" description="Peptidase S8/S53" evidence="9">
    <location>
        <begin position="197"/>
        <end position="433"/>
    </location>
</feature>
<feature type="domain" description="Inhibitor I9" evidence="10">
    <location>
        <begin position="72"/>
        <end position="161"/>
    </location>
</feature>
<dbReference type="Gene3D" id="3.40.50.200">
    <property type="entry name" value="Peptidase S8/S53 domain"/>
    <property type="match status" value="1"/>
</dbReference>
<name>A0A4P6XJA5_9ASCO</name>
<protein>
    <submittedName>
        <fullName evidence="11">Cerevisin</fullName>
    </submittedName>
</protein>
<evidence type="ECO:0000256" key="7">
    <source>
        <dbReference type="SAM" id="MobiDB-lite"/>
    </source>
</evidence>
<evidence type="ECO:0000313" key="12">
    <source>
        <dbReference type="Proteomes" id="UP000292447"/>
    </source>
</evidence>
<dbReference type="InterPro" id="IPR023828">
    <property type="entry name" value="Peptidase_S8_Ser-AS"/>
</dbReference>
<feature type="signal peptide" evidence="8">
    <location>
        <begin position="1"/>
        <end position="16"/>
    </location>
</feature>
<dbReference type="Pfam" id="PF00082">
    <property type="entry name" value="Peptidase_S8"/>
    <property type="match status" value="1"/>
</dbReference>
<evidence type="ECO:0000256" key="4">
    <source>
        <dbReference type="ARBA" id="ARBA00022825"/>
    </source>
</evidence>
<dbReference type="SUPFAM" id="SSF54897">
    <property type="entry name" value="Protease propeptides/inhibitors"/>
    <property type="match status" value="1"/>
</dbReference>
<dbReference type="PROSITE" id="PS00138">
    <property type="entry name" value="SUBTILASE_SER"/>
    <property type="match status" value="1"/>
</dbReference>
<feature type="region of interest" description="Disordered" evidence="7">
    <location>
        <begin position="43"/>
        <end position="63"/>
    </location>
</feature>
<dbReference type="InterPro" id="IPR050131">
    <property type="entry name" value="Peptidase_S8_subtilisin-like"/>
</dbReference>
<reference evidence="12" key="1">
    <citation type="submission" date="2019-03" db="EMBL/GenBank/DDBJ databases">
        <title>Snf2 controls pulcherriminic acid biosynthesis and connects pigmentation and antifungal activity of the yeast Metschnikowia pulcherrima.</title>
        <authorList>
            <person name="Gore-Lloyd D."/>
            <person name="Sumann I."/>
            <person name="Brachmann A.O."/>
            <person name="Schneeberger K."/>
            <person name="Ortiz-Merino R.A."/>
            <person name="Moreno-Beltran M."/>
            <person name="Schlaefli M."/>
            <person name="Kirner P."/>
            <person name="Santos Kron A."/>
            <person name="Wolfe K.H."/>
            <person name="Piel J."/>
            <person name="Ahrens C.H."/>
            <person name="Henk D."/>
            <person name="Freimoser F.M."/>
        </authorList>
    </citation>
    <scope>NUCLEOTIDE SEQUENCE [LARGE SCALE GENOMIC DNA]</scope>
    <source>
        <strain evidence="12">APC 1.2</strain>
    </source>
</reference>
<dbReference type="PRINTS" id="PR00723">
    <property type="entry name" value="SUBTILISIN"/>
</dbReference>